<evidence type="ECO:0000313" key="4">
    <source>
        <dbReference type="Proteomes" id="UP000298416"/>
    </source>
</evidence>
<dbReference type="GO" id="GO:0003676">
    <property type="term" value="F:nucleic acid binding"/>
    <property type="evidence" value="ECO:0007669"/>
    <property type="project" value="InterPro"/>
</dbReference>
<dbReference type="SUPFAM" id="SSF53098">
    <property type="entry name" value="Ribonuclease H-like"/>
    <property type="match status" value="1"/>
</dbReference>
<dbReference type="InterPro" id="IPR012337">
    <property type="entry name" value="RNaseH-like_sf"/>
</dbReference>
<evidence type="ECO:0000256" key="1">
    <source>
        <dbReference type="ARBA" id="ARBA00022670"/>
    </source>
</evidence>
<dbReference type="PANTHER" id="PTHR42648:SF28">
    <property type="entry name" value="TRANSPOSON-ENCODED PROTEIN WITH RIBONUCLEASE H-LIKE AND RETROVIRUS ZINC FINGER-LIKE DOMAINS"/>
    <property type="match status" value="1"/>
</dbReference>
<keyword evidence="4" id="KW-1185">Reference proteome</keyword>
<dbReference type="GO" id="GO:0008233">
    <property type="term" value="F:peptidase activity"/>
    <property type="evidence" value="ECO:0007669"/>
    <property type="project" value="UniProtKB-KW"/>
</dbReference>
<organism evidence="3">
    <name type="scientific">Salvia splendens</name>
    <name type="common">Scarlet sage</name>
    <dbReference type="NCBI Taxonomy" id="180675"/>
    <lineage>
        <taxon>Eukaryota</taxon>
        <taxon>Viridiplantae</taxon>
        <taxon>Streptophyta</taxon>
        <taxon>Embryophyta</taxon>
        <taxon>Tracheophyta</taxon>
        <taxon>Spermatophyta</taxon>
        <taxon>Magnoliopsida</taxon>
        <taxon>eudicotyledons</taxon>
        <taxon>Gunneridae</taxon>
        <taxon>Pentapetalae</taxon>
        <taxon>asterids</taxon>
        <taxon>lamiids</taxon>
        <taxon>Lamiales</taxon>
        <taxon>Lamiaceae</taxon>
        <taxon>Nepetoideae</taxon>
        <taxon>Mentheae</taxon>
        <taxon>Salviinae</taxon>
        <taxon>Salvia</taxon>
        <taxon>Salvia subgen. Calosphace</taxon>
        <taxon>core Calosphace</taxon>
    </lineage>
</organism>
<feature type="domain" description="Integrase catalytic" evidence="2">
    <location>
        <begin position="117"/>
        <end position="264"/>
    </location>
</feature>
<keyword evidence="1" id="KW-0378">Hydrolase</keyword>
<proteinExistence type="predicted"/>
<dbReference type="Pfam" id="PF22936">
    <property type="entry name" value="Pol_BBD"/>
    <property type="match status" value="1"/>
</dbReference>
<dbReference type="GO" id="GO:0015074">
    <property type="term" value="P:DNA integration"/>
    <property type="evidence" value="ECO:0007669"/>
    <property type="project" value="InterPro"/>
</dbReference>
<dbReference type="PANTHER" id="PTHR42648">
    <property type="entry name" value="TRANSPOSASE, PUTATIVE-RELATED"/>
    <property type="match status" value="1"/>
</dbReference>
<dbReference type="PROSITE" id="PS50994">
    <property type="entry name" value="INTEGRASE"/>
    <property type="match status" value="1"/>
</dbReference>
<dbReference type="InterPro" id="IPR054722">
    <property type="entry name" value="PolX-like_BBD"/>
</dbReference>
<reference evidence="3" key="1">
    <citation type="submission" date="2018-01" db="EMBL/GenBank/DDBJ databases">
        <authorList>
            <person name="Mao J.F."/>
        </authorList>
    </citation>
    <scope>NUCLEOTIDE SEQUENCE</scope>
    <source>
        <strain evidence="3">Huo1</strain>
        <tissue evidence="3">Leaf</tissue>
    </source>
</reference>
<evidence type="ECO:0000259" key="2">
    <source>
        <dbReference type="PROSITE" id="PS50994"/>
    </source>
</evidence>
<dbReference type="Gene3D" id="3.30.420.10">
    <property type="entry name" value="Ribonuclease H-like superfamily/Ribonuclease H"/>
    <property type="match status" value="1"/>
</dbReference>
<evidence type="ECO:0000313" key="3">
    <source>
        <dbReference type="EMBL" id="KAG6389166.1"/>
    </source>
</evidence>
<dbReference type="InterPro" id="IPR001584">
    <property type="entry name" value="Integrase_cat-core"/>
</dbReference>
<dbReference type="InterPro" id="IPR039537">
    <property type="entry name" value="Retrotran_Ty1/copia-like"/>
</dbReference>
<reference evidence="3" key="2">
    <citation type="submission" date="2020-08" db="EMBL/GenBank/DDBJ databases">
        <title>Plant Genome Project.</title>
        <authorList>
            <person name="Zhang R.-G."/>
        </authorList>
    </citation>
    <scope>NUCLEOTIDE SEQUENCE</scope>
    <source>
        <strain evidence="3">Huo1</strain>
        <tissue evidence="3">Leaf</tissue>
    </source>
</reference>
<dbReference type="AlphaFoldDB" id="A0A8X8W731"/>
<gene>
    <name evidence="3" type="ORF">SASPL_150625</name>
</gene>
<dbReference type="EMBL" id="PNBA02000020">
    <property type="protein sequence ID" value="KAG6389166.1"/>
    <property type="molecule type" value="Genomic_DNA"/>
</dbReference>
<dbReference type="GO" id="GO:0006508">
    <property type="term" value="P:proteolysis"/>
    <property type="evidence" value="ECO:0007669"/>
    <property type="project" value="UniProtKB-KW"/>
</dbReference>
<dbReference type="InterPro" id="IPR036397">
    <property type="entry name" value="RNaseH_sf"/>
</dbReference>
<name>A0A8X8W731_SALSN</name>
<keyword evidence="1" id="KW-0645">Protease</keyword>
<sequence>MCPIRERFFYFEELNGGLVYMGNDSPCKTAGIGSIKLRNQDGSTRILKDVRYVPQLKKNLISLGALESKGLVVMMRDGILKATSGALVMLKGVRKNNLYYYQGSTVVGTVATTTSSKKDAEATKLWHLRLGHAEFCEHCVMGKQRRVKFGTAIHNTKGILDYVHSDVRVWVYTMKSKIEVLGIFLKWKAQVEYQMGRKIKVLRSDNGGEYKSDHFQDVCQECGIVRNFTVRNTPQQNGVSEHMNRTLVEKVRCMLSNAGLDRKF</sequence>
<comment type="caution">
    <text evidence="3">The sequence shown here is derived from an EMBL/GenBank/DDBJ whole genome shotgun (WGS) entry which is preliminary data.</text>
</comment>
<accession>A0A8X8W731</accession>
<dbReference type="Proteomes" id="UP000298416">
    <property type="component" value="Unassembled WGS sequence"/>
</dbReference>
<protein>
    <recommendedName>
        <fullName evidence="2">Integrase catalytic domain-containing protein</fullName>
    </recommendedName>
</protein>